<comment type="caution">
    <text evidence="2">The sequence shown here is derived from an EMBL/GenBank/DDBJ whole genome shotgun (WGS) entry which is preliminary data.</text>
</comment>
<evidence type="ECO:0000313" key="3">
    <source>
        <dbReference type="Proteomes" id="UP000297475"/>
    </source>
</evidence>
<reference evidence="2 3" key="1">
    <citation type="submission" date="2019-04" db="EMBL/GenBank/DDBJ databases">
        <title>Natronospirillum operosus gen. nov., sp. nov., a haloalkaliphilic satellite isolated from decaying biomass of laboratory culture of cyanobacterium Geitlerinema sp. and proposal of Natronospirillaceae fam. nov. and Saccharospirillaceae fam. nov.</title>
        <authorList>
            <person name="Kevbrin V."/>
            <person name="Boltyanskaya Y."/>
            <person name="Koziaeva V."/>
            <person name="Grouzdev D.S."/>
            <person name="Park M."/>
            <person name="Cho J."/>
        </authorList>
    </citation>
    <scope>NUCLEOTIDE SEQUENCE [LARGE SCALE GENOMIC DNA]</scope>
    <source>
        <strain evidence="2 3">G-116</strain>
    </source>
</reference>
<dbReference type="OrthoDB" id="6909982at2"/>
<gene>
    <name evidence="2" type="ORF">E4656_08855</name>
</gene>
<proteinExistence type="predicted"/>
<keyword evidence="3" id="KW-1185">Reference proteome</keyword>
<evidence type="ECO:0000259" key="1">
    <source>
        <dbReference type="Pfam" id="PF20552"/>
    </source>
</evidence>
<dbReference type="InterPro" id="IPR046789">
    <property type="entry name" value="HTH_62"/>
</dbReference>
<dbReference type="Proteomes" id="UP000297475">
    <property type="component" value="Unassembled WGS sequence"/>
</dbReference>
<protein>
    <recommendedName>
        <fullName evidence="1">Recombinase-like domain-containing protein</fullName>
    </recommendedName>
</protein>
<dbReference type="AlphaFoldDB" id="A0A4Z0W869"/>
<name>A0A4Z0W869_9GAMM</name>
<accession>A0A4Z0W869</accession>
<dbReference type="RefSeq" id="WP_135482831.1">
    <property type="nucleotide sequence ID" value="NZ_SRMF01000002.1"/>
</dbReference>
<dbReference type="Pfam" id="PF20552">
    <property type="entry name" value="HTH_62"/>
    <property type="match status" value="1"/>
</dbReference>
<feature type="domain" description="Recombinase-like" evidence="1">
    <location>
        <begin position="13"/>
        <end position="100"/>
    </location>
</feature>
<organism evidence="2 3">
    <name type="scientific">Natronospirillum operosum</name>
    <dbReference type="NCBI Taxonomy" id="2759953"/>
    <lineage>
        <taxon>Bacteria</taxon>
        <taxon>Pseudomonadati</taxon>
        <taxon>Pseudomonadota</taxon>
        <taxon>Gammaproteobacteria</taxon>
        <taxon>Oceanospirillales</taxon>
        <taxon>Natronospirillaceae</taxon>
        <taxon>Natronospirillum</taxon>
    </lineage>
</organism>
<evidence type="ECO:0000313" key="2">
    <source>
        <dbReference type="EMBL" id="TGG94264.1"/>
    </source>
</evidence>
<sequence>MNESAYNAQLRDWQKVIPASQPGQGHIEQPGGFANPVWQTRKHAPAQFELDLQAALEEVFAAGATELPEVVQGLNKAGCLDRTGAQWTEDSFQREMAVLGR</sequence>
<dbReference type="EMBL" id="SRMF01000002">
    <property type="protein sequence ID" value="TGG94264.1"/>
    <property type="molecule type" value="Genomic_DNA"/>
</dbReference>